<evidence type="ECO:0000256" key="2">
    <source>
        <dbReference type="ARBA" id="ARBA00006351"/>
    </source>
</evidence>
<dbReference type="GO" id="GO:0016020">
    <property type="term" value="C:membrane"/>
    <property type="evidence" value="ECO:0007669"/>
    <property type="project" value="UniProtKB-SubCell"/>
</dbReference>
<accession>A0A023GBL5</accession>
<dbReference type="SUPFAM" id="SSF53448">
    <property type="entry name" value="Nucleotide-diphospho-sugar transferases"/>
    <property type="match status" value="1"/>
</dbReference>
<keyword evidence="5 13" id="KW-0812">Transmembrane</keyword>
<comment type="subcellular location">
    <subcellularLocation>
        <location evidence="1">Membrane</location>
        <topology evidence="1">Single-pass type II membrane protein</topology>
    </subcellularLocation>
</comment>
<dbReference type="GO" id="GO:0016266">
    <property type="term" value="P:protein O-linked glycosylation via N-acetyl-galactosamine"/>
    <property type="evidence" value="ECO:0007669"/>
    <property type="project" value="TreeGrafter"/>
</dbReference>
<evidence type="ECO:0000256" key="4">
    <source>
        <dbReference type="ARBA" id="ARBA00022679"/>
    </source>
</evidence>
<keyword evidence="9" id="KW-0325">Glycoprotein</keyword>
<comment type="similarity">
    <text evidence="2">Belongs to the glycosyltransferase 8 family.</text>
</comment>
<evidence type="ECO:0000256" key="5">
    <source>
        <dbReference type="ARBA" id="ARBA00022692"/>
    </source>
</evidence>
<dbReference type="EMBL" id="GBBM01004164">
    <property type="protein sequence ID" value="JAC31254.1"/>
    <property type="molecule type" value="mRNA"/>
</dbReference>
<proteinExistence type="evidence at transcript level"/>
<feature type="transmembrane region" description="Helical" evidence="13">
    <location>
        <begin position="7"/>
        <end position="27"/>
    </location>
</feature>
<evidence type="ECO:0000256" key="6">
    <source>
        <dbReference type="ARBA" id="ARBA00022968"/>
    </source>
</evidence>
<dbReference type="GO" id="GO:0140563">
    <property type="term" value="F:UDP-D-xylose:beta-D-glucoside alpha-1,3-D-xylosyltransferase activity"/>
    <property type="evidence" value="ECO:0007669"/>
    <property type="project" value="UniProtKB-EC"/>
</dbReference>
<keyword evidence="4" id="KW-0808">Transferase</keyword>
<evidence type="ECO:0000256" key="9">
    <source>
        <dbReference type="ARBA" id="ARBA00023180"/>
    </source>
</evidence>
<comment type="catalytic activity">
    <reaction evidence="12">
        <text>3-O-(beta-D-glucosyl)-L-seryl-[EGF-like domain protein] + UDP-alpha-D-xylose = 3-O-[alpha-D-xylosyl-(1-&gt;3)-beta-D-glucosyl]-L-seryl-[EGF-like domain protein] + UDP + H(+)</text>
        <dbReference type="Rhea" id="RHEA:56064"/>
        <dbReference type="Rhea" id="RHEA-COMP:14610"/>
        <dbReference type="Rhea" id="RHEA-COMP:14611"/>
        <dbReference type="ChEBI" id="CHEBI:15378"/>
        <dbReference type="ChEBI" id="CHEBI:57632"/>
        <dbReference type="ChEBI" id="CHEBI:58223"/>
        <dbReference type="ChEBI" id="CHEBI:140575"/>
        <dbReference type="ChEBI" id="CHEBI:140576"/>
        <dbReference type="EC" id="2.4.2.42"/>
    </reaction>
</comment>
<dbReference type="EC" id="2.4.2.42" evidence="11"/>
<dbReference type="AlphaFoldDB" id="A0A023GBL5"/>
<dbReference type="InterPro" id="IPR051993">
    <property type="entry name" value="Glycosyltransferase_8"/>
</dbReference>
<keyword evidence="3" id="KW-0328">Glycosyltransferase</keyword>
<keyword evidence="7 13" id="KW-1133">Transmembrane helix</keyword>
<dbReference type="Pfam" id="PF01501">
    <property type="entry name" value="Glyco_transf_8"/>
    <property type="match status" value="1"/>
</dbReference>
<dbReference type="PANTHER" id="PTHR46012">
    <property type="entry name" value="IP22168P"/>
    <property type="match status" value="1"/>
</dbReference>
<evidence type="ECO:0000256" key="13">
    <source>
        <dbReference type="SAM" id="Phobius"/>
    </source>
</evidence>
<keyword evidence="8 13" id="KW-0472">Membrane</keyword>
<dbReference type="InterPro" id="IPR002495">
    <property type="entry name" value="Glyco_trans_8"/>
</dbReference>
<evidence type="ECO:0000256" key="7">
    <source>
        <dbReference type="ARBA" id="ARBA00022989"/>
    </source>
</evidence>
<evidence type="ECO:0000256" key="12">
    <source>
        <dbReference type="ARBA" id="ARBA00049181"/>
    </source>
</evidence>
<evidence type="ECO:0000256" key="1">
    <source>
        <dbReference type="ARBA" id="ARBA00004606"/>
    </source>
</evidence>
<dbReference type="InterPro" id="IPR029044">
    <property type="entry name" value="Nucleotide-diphossugar_trans"/>
</dbReference>
<evidence type="ECO:0000256" key="11">
    <source>
        <dbReference type="ARBA" id="ARBA00038854"/>
    </source>
</evidence>
<dbReference type="Gene3D" id="3.90.550.10">
    <property type="entry name" value="Spore Coat Polysaccharide Biosynthesis Protein SpsA, Chain A"/>
    <property type="match status" value="1"/>
</dbReference>
<sequence length="388" mass="44294">MAVQRKVYFVRCLFVVSVIGAVCLLKYEYTNITRVTTIETFPKAKTLQTTGHPEPQPSSGIEERPAGRIKLVVVTCKSLLNMTLVNLKSAVAFTTVPIELLLFADDENREPLLNAISLWPPSILKRVQYRVQPVQFPEPDAKKWRSLFKPCASQRLFLPSMLPDVDAVIYVDADVLFLSPIEKLWEHFASMNSSHLAALAPESEDYATNWYRRFARHPFYQPLGVNSGVMLMNLTRMRDFGWESRLGPLLHNYSRAISWGDQDLLNILFSAHPERLLLFPCQWNYRPDHCMYGAHCRGGPPAVVHGSRRAFIKDSEPAFRALYQAMGQYELGESLEDGFVAALERDLEGSRDTRCRSEFLKQLVHWKVAARTIDHSTNRTRSLRPPAK</sequence>
<organism evidence="14">
    <name type="scientific">Amblyomma triste</name>
    <name type="common">Neotropical tick</name>
    <dbReference type="NCBI Taxonomy" id="251400"/>
    <lineage>
        <taxon>Eukaryota</taxon>
        <taxon>Metazoa</taxon>
        <taxon>Ecdysozoa</taxon>
        <taxon>Arthropoda</taxon>
        <taxon>Chelicerata</taxon>
        <taxon>Arachnida</taxon>
        <taxon>Acari</taxon>
        <taxon>Parasitiformes</taxon>
        <taxon>Ixodida</taxon>
        <taxon>Ixodoidea</taxon>
        <taxon>Ixodidae</taxon>
        <taxon>Amblyomminae</taxon>
        <taxon>Amblyomma</taxon>
    </lineage>
</organism>
<keyword evidence="6" id="KW-0735">Signal-anchor</keyword>
<protein>
    <recommendedName>
        <fullName evidence="11">UDP-D-xylose:beta-D-glucoside alpha-1,3-D-xylosyltransferase</fullName>
        <ecNumber evidence="11">2.4.2.42</ecNumber>
    </recommendedName>
</protein>
<comment type="function">
    <text evidence="10">Glycosyltransferase which elongates the O-linked glucose attached to EGF-like repeats in the extracellular domain of Notch proteins by catalyzing the addition of xylose.</text>
</comment>
<evidence type="ECO:0000313" key="14">
    <source>
        <dbReference type="EMBL" id="JAC31254.1"/>
    </source>
</evidence>
<reference evidence="14" key="1">
    <citation type="submission" date="2014-03" db="EMBL/GenBank/DDBJ databases">
        <title>The sialotranscriptome of Amblyomma triste, Amblyomma parvum and Amblyomma cajennense ticks, uncovered by 454-based RNA-seq.</title>
        <authorList>
            <person name="Garcia G.R."/>
            <person name="Gardinassi L.G."/>
            <person name="Ribeiro J.M."/>
            <person name="Anatriello E."/>
            <person name="Ferreira B.R."/>
            <person name="Moreira H.N."/>
            <person name="Mafra C."/>
            <person name="Olegario M.M."/>
            <person name="Szabo P.J."/>
            <person name="Miranda-Santos I.K."/>
            <person name="Maruyama S.R."/>
        </authorList>
    </citation>
    <scope>NUCLEOTIDE SEQUENCE</scope>
    <source>
        <strain evidence="14">Mato Grasso do Sul</strain>
        <tissue evidence="14">Salivary glands</tissue>
    </source>
</reference>
<dbReference type="PANTHER" id="PTHR46012:SF2">
    <property type="entry name" value="IP22168P"/>
    <property type="match status" value="1"/>
</dbReference>
<evidence type="ECO:0000256" key="3">
    <source>
        <dbReference type="ARBA" id="ARBA00022676"/>
    </source>
</evidence>
<name>A0A023GBL5_AMBTT</name>
<evidence type="ECO:0000256" key="8">
    <source>
        <dbReference type="ARBA" id="ARBA00023136"/>
    </source>
</evidence>
<evidence type="ECO:0000256" key="10">
    <source>
        <dbReference type="ARBA" id="ARBA00037301"/>
    </source>
</evidence>